<dbReference type="FunFam" id="1.10.1520.10:FF:000004">
    <property type="entry name" value="Endoribonuclease dicer-like 1"/>
    <property type="match status" value="1"/>
</dbReference>
<keyword evidence="12" id="KW-0067">ATP-binding</keyword>
<dbReference type="SUPFAM" id="SSF52540">
    <property type="entry name" value="P-loop containing nucleoside triphosphate hydrolases"/>
    <property type="match status" value="1"/>
</dbReference>
<keyword evidence="9" id="KW-0255">Endonuclease</keyword>
<dbReference type="PANTHER" id="PTHR14950:SF46">
    <property type="entry name" value="ENDORIBONUCLEASE DICER HOMOLOG 3"/>
    <property type="match status" value="1"/>
</dbReference>
<dbReference type="GO" id="GO:0005634">
    <property type="term" value="C:nucleus"/>
    <property type="evidence" value="ECO:0007669"/>
    <property type="project" value="UniProtKB-SubCell"/>
</dbReference>
<keyword evidence="5" id="KW-0540">Nuclease</keyword>
<evidence type="ECO:0000256" key="4">
    <source>
        <dbReference type="ARBA" id="ARBA00004474"/>
    </source>
</evidence>
<dbReference type="Pfam" id="PF00636">
    <property type="entry name" value="Ribonuclease_3"/>
    <property type="match status" value="2"/>
</dbReference>
<evidence type="ECO:0000259" key="22">
    <source>
        <dbReference type="PROSITE" id="PS50821"/>
    </source>
</evidence>
<keyword evidence="8" id="KW-0547">Nucleotide-binding</keyword>
<evidence type="ECO:0000256" key="17">
    <source>
        <dbReference type="ARBA" id="ARBA00023242"/>
    </source>
</evidence>
<feature type="domain" description="RNase III" evidence="21">
    <location>
        <begin position="1042"/>
        <end position="1214"/>
    </location>
</feature>
<name>A0A9P0ZWE9_CUSEU</name>
<dbReference type="Gene3D" id="2.170.260.10">
    <property type="entry name" value="paz domain"/>
    <property type="match status" value="1"/>
</dbReference>
<dbReference type="SUPFAM" id="SSF101690">
    <property type="entry name" value="PAZ domain"/>
    <property type="match status" value="1"/>
</dbReference>
<feature type="domain" description="RNase III" evidence="21">
    <location>
        <begin position="1256"/>
        <end position="1401"/>
    </location>
</feature>
<protein>
    <submittedName>
        <fullName evidence="25">Uncharacterized protein</fullName>
    </submittedName>
</protein>
<comment type="caution">
    <text evidence="25">The sequence shown here is derived from an EMBL/GenBank/DDBJ whole genome shotgun (WGS) entry which is preliminary data.</text>
</comment>
<feature type="region of interest" description="Disordered" evidence="19">
    <location>
        <begin position="670"/>
        <end position="692"/>
    </location>
</feature>
<feature type="domain" description="Dicer dsRNA-binding fold" evidence="24">
    <location>
        <begin position="583"/>
        <end position="673"/>
    </location>
</feature>
<dbReference type="SMART" id="SM00949">
    <property type="entry name" value="PAZ"/>
    <property type="match status" value="1"/>
</dbReference>
<keyword evidence="26" id="KW-1185">Reference proteome</keyword>
<dbReference type="PANTHER" id="PTHR14950">
    <property type="entry name" value="DICER-RELATED"/>
    <property type="match status" value="1"/>
</dbReference>
<feature type="domain" description="PAZ" evidence="22">
    <location>
        <begin position="886"/>
        <end position="1017"/>
    </location>
</feature>
<evidence type="ECO:0000256" key="5">
    <source>
        <dbReference type="ARBA" id="ARBA00022722"/>
    </source>
</evidence>
<feature type="domain" description="Helicase ATP-binding" evidence="23">
    <location>
        <begin position="41"/>
        <end position="196"/>
    </location>
</feature>
<dbReference type="GO" id="GO:0005524">
    <property type="term" value="F:ATP binding"/>
    <property type="evidence" value="ECO:0007669"/>
    <property type="project" value="UniProtKB-KW"/>
</dbReference>
<dbReference type="InterPro" id="IPR027417">
    <property type="entry name" value="P-loop_NTPase"/>
</dbReference>
<keyword evidence="14 18" id="KW-0694">RNA-binding</keyword>
<dbReference type="CDD" id="cd00593">
    <property type="entry name" value="RIBOc"/>
    <property type="match status" value="2"/>
</dbReference>
<sequence length="1638" mass="182926">MEHSQQTSLKRTFQVMNGGQTETDSTNVHKTRPLRRDEMKAVKVALMRNTIAMVDPGTDRSMLSLLMVQEFVKSLMEINVGKKIAILATTVNLVHQQFEAIKCHTKLQVQQFYGARGIDTWDADTWEKEVNDHDVLVMTPQLLLNGLVKEFLNIGTICLLVLDDCHCASGSHPYAKIMKDFYHQSSKKPKIFGMSACVKSRKGTSTTKEDLENLLDSQIFSKENSGDSEDLSSSTNECCIFYDTTHTCNLELKIELDSLWSKFDAVLLKLQASSESVPSQSIDSLDTSAMYEMLRKKLSDDHASIKHCLYNLGSIPALEAAKVCLENIVNSREEYQGKEGSSQRRYFLEEVISTFDESLPPDYKKPPACGYDPSVTIMKGHISPKLHLLFDTLKSFGVDQLPCVVYVESAMTSKVVERLAKTITFGSFCSRMVDILFTTYTVLDGINAPDCNSIIRFDLPSAVSSYINSQKQACKKASKYITMLERGNLKQREQMFHLICCEFPMLDISAIKEDYDSATIEEYNSVPKQCEVKKSDAYCAQTTGASVDVRIMECNSVQKVCEMKKSNAYCVEATGASVDVDSSISLVYRYCQKLGHKNANPKPEFETIVSPQQLYRCKLTLPMNAAFQTIIGPDSLNARVAKKYACLEACKKLHELGALNDHLLPASTKPTSQKDLDLHSQVSTSGAGTTKRKELHGTSSISALAGLWGEVEAEVNFQAYKMVFCSNDPEVNYSSFVLLMESKLDDDVGNIEVELYLLRRIVKASISSLGLITLDADQVRKAKRFQEFFFNGLFGKLFTRASGERKLIFNMEESLWEKSYMYLLLPLDTVGHSSERLCIDWNGIHSSVSAVEYLKKNAWLNAELSEANRRNGFLLRNDLDAMDTDSIEQIHMANISVPRNSVRGMVVVAIHSGRIYSILEAVPDSSSRSPFEGSTEEAPSTYSSYDDYFQKRYGITLLYPEQPIFLLKQSHNAYNLLVDFRNTGLSSLKEPENNSKTANIKPHQHAHIPPELLISIDIKLDVLRSFYLMPSLMHRLQCLMLASQLRREICCHYGDSNVPSSLVLEALTTQRCNEIFSMERLELLGDSVLKYALGCHLFLKYLDKDEGVLSDKRRWAVCNSTLHRLGISRNIQGYILDRPFIPRTWAAPGQLSIWPSPCKHGVDTLEVPVNDDFSRDDETVEIGRCCDRGHRWMVSKTISDCVEALVGAYYVGGGLVSSIKLMKWVGMDVDLDDLSMVNDAIKAASLHSYMPSTINIESLESKIGYTFSVKGLILEAITHKTKQELGVGCCYERLEFLGDAVLDILITWYLYQNHTDVDPGELTDLRSASVNNTNFALAAVRANLHPHLQHCSTNLESQILEFEKSISNSSCTAELLVGGKAPKELGDLVESIAGAILIDTKLDLGKVWEIFEPILSPIVTPESLELPPYRELIELCSSSGYFLKQYWQRKGEAVHAELTVQLEDELLVGEGLGQCRKDAKGQAALLLLKNLKSRGVSSTKNRPETDLVVPLAGVPLLTADISSNPKSNNNIPEIPPISVRKGGPRTSLFSLCKSLQWPIPTFDASETKSKSLIEFGEGSERRTGFISFESRITLTIPNVGVIELSGEKRPDKKSSSDSAALAMLLELERQGKITIRKE</sequence>
<dbReference type="GO" id="GO:0004525">
    <property type="term" value="F:ribonuclease III activity"/>
    <property type="evidence" value="ECO:0007669"/>
    <property type="project" value="InterPro"/>
</dbReference>
<dbReference type="PROSITE" id="PS00517">
    <property type="entry name" value="RNASE_3_1"/>
    <property type="match status" value="1"/>
</dbReference>
<dbReference type="GO" id="GO:0004386">
    <property type="term" value="F:helicase activity"/>
    <property type="evidence" value="ECO:0007669"/>
    <property type="project" value="UniProtKB-KW"/>
</dbReference>
<dbReference type="InterPro" id="IPR014720">
    <property type="entry name" value="dsRBD_dom"/>
</dbReference>
<dbReference type="SMART" id="SM00535">
    <property type="entry name" value="RIBOc"/>
    <property type="match status" value="2"/>
</dbReference>
<evidence type="ECO:0000256" key="1">
    <source>
        <dbReference type="ARBA" id="ARBA00001936"/>
    </source>
</evidence>
<accession>A0A9P0ZWE9</accession>
<dbReference type="InterPro" id="IPR000999">
    <property type="entry name" value="RNase_III_dom"/>
</dbReference>
<comment type="cofactor">
    <cofactor evidence="1">
        <name>Mn(2+)</name>
        <dbReference type="ChEBI" id="CHEBI:29035"/>
    </cofactor>
</comment>
<keyword evidence="15" id="KW-0943">RNA-mediated gene silencing</keyword>
<evidence type="ECO:0000313" key="25">
    <source>
        <dbReference type="EMBL" id="CAH9114948.1"/>
    </source>
</evidence>
<keyword evidence="17" id="KW-0539">Nucleus</keyword>
<dbReference type="PROSITE" id="PS50821">
    <property type="entry name" value="PAZ"/>
    <property type="match status" value="1"/>
</dbReference>
<dbReference type="Pfam" id="PF03368">
    <property type="entry name" value="Dicer_dimer"/>
    <property type="match status" value="1"/>
</dbReference>
<dbReference type="Gene3D" id="3.30.160.20">
    <property type="match status" value="1"/>
</dbReference>
<evidence type="ECO:0000256" key="15">
    <source>
        <dbReference type="ARBA" id="ARBA00023158"/>
    </source>
</evidence>
<dbReference type="GO" id="GO:0046872">
    <property type="term" value="F:metal ion binding"/>
    <property type="evidence" value="ECO:0007669"/>
    <property type="project" value="UniProtKB-KW"/>
</dbReference>
<dbReference type="FunFam" id="1.10.1520.10:FF:000008">
    <property type="entry name" value="Dicer-like 104"/>
    <property type="match status" value="1"/>
</dbReference>
<evidence type="ECO:0000256" key="11">
    <source>
        <dbReference type="ARBA" id="ARBA00022806"/>
    </source>
</evidence>
<dbReference type="SUPFAM" id="SSF69065">
    <property type="entry name" value="RNase III domain-like"/>
    <property type="match status" value="2"/>
</dbReference>
<evidence type="ECO:0000256" key="10">
    <source>
        <dbReference type="ARBA" id="ARBA00022801"/>
    </source>
</evidence>
<evidence type="ECO:0000256" key="9">
    <source>
        <dbReference type="ARBA" id="ARBA00022759"/>
    </source>
</evidence>
<reference evidence="25" key="1">
    <citation type="submission" date="2022-07" db="EMBL/GenBank/DDBJ databases">
        <authorList>
            <person name="Macas J."/>
            <person name="Novak P."/>
            <person name="Neumann P."/>
        </authorList>
    </citation>
    <scope>NUCLEOTIDE SEQUENCE</scope>
</reference>
<dbReference type="EMBL" id="CAMAPE010000065">
    <property type="protein sequence ID" value="CAH9114948.1"/>
    <property type="molecule type" value="Genomic_DNA"/>
</dbReference>
<dbReference type="PROSITE" id="PS50137">
    <property type="entry name" value="DS_RBD"/>
    <property type="match status" value="1"/>
</dbReference>
<keyword evidence="10" id="KW-0378">Hydrolase</keyword>
<evidence type="ECO:0000256" key="16">
    <source>
        <dbReference type="ARBA" id="ARBA00023211"/>
    </source>
</evidence>
<evidence type="ECO:0000259" key="23">
    <source>
        <dbReference type="PROSITE" id="PS51192"/>
    </source>
</evidence>
<evidence type="ECO:0000256" key="14">
    <source>
        <dbReference type="ARBA" id="ARBA00022884"/>
    </source>
</evidence>
<keyword evidence="6" id="KW-0479">Metal-binding</keyword>
<evidence type="ECO:0000256" key="6">
    <source>
        <dbReference type="ARBA" id="ARBA00022723"/>
    </source>
</evidence>
<dbReference type="PROSITE" id="PS51327">
    <property type="entry name" value="DICER_DSRBF"/>
    <property type="match status" value="1"/>
</dbReference>
<evidence type="ECO:0000259" key="20">
    <source>
        <dbReference type="PROSITE" id="PS50137"/>
    </source>
</evidence>
<dbReference type="Gene3D" id="3.40.50.300">
    <property type="entry name" value="P-loop containing nucleotide triphosphate hydrolases"/>
    <property type="match status" value="2"/>
</dbReference>
<feature type="domain" description="DRBM" evidence="20">
    <location>
        <begin position="1458"/>
        <end position="1493"/>
    </location>
</feature>
<organism evidence="25 26">
    <name type="scientific">Cuscuta europaea</name>
    <name type="common">European dodder</name>
    <dbReference type="NCBI Taxonomy" id="41803"/>
    <lineage>
        <taxon>Eukaryota</taxon>
        <taxon>Viridiplantae</taxon>
        <taxon>Streptophyta</taxon>
        <taxon>Embryophyta</taxon>
        <taxon>Tracheophyta</taxon>
        <taxon>Spermatophyta</taxon>
        <taxon>Magnoliopsida</taxon>
        <taxon>eudicotyledons</taxon>
        <taxon>Gunneridae</taxon>
        <taxon>Pentapetalae</taxon>
        <taxon>asterids</taxon>
        <taxon>lamiids</taxon>
        <taxon>Solanales</taxon>
        <taxon>Convolvulaceae</taxon>
        <taxon>Cuscuteae</taxon>
        <taxon>Cuscuta</taxon>
        <taxon>Cuscuta subgen. Cuscuta</taxon>
    </lineage>
</organism>
<dbReference type="PROSITE" id="PS50142">
    <property type="entry name" value="RNASE_3_2"/>
    <property type="match status" value="2"/>
</dbReference>
<evidence type="ECO:0000256" key="12">
    <source>
        <dbReference type="ARBA" id="ARBA00022840"/>
    </source>
</evidence>
<dbReference type="InterPro" id="IPR036389">
    <property type="entry name" value="RNase_III_sf"/>
</dbReference>
<dbReference type="Pfam" id="PF00270">
    <property type="entry name" value="DEAD"/>
    <property type="match status" value="1"/>
</dbReference>
<gene>
    <name evidence="25" type="ORF">CEURO_LOCUS20601</name>
</gene>
<dbReference type="FunFam" id="3.30.160.380:FF:000001">
    <property type="entry name" value="Endoribonuclease dicer-like 1"/>
    <property type="match status" value="1"/>
</dbReference>
<dbReference type="SMART" id="SM00487">
    <property type="entry name" value="DEXDc"/>
    <property type="match status" value="1"/>
</dbReference>
<keyword evidence="16" id="KW-0464">Manganese</keyword>
<evidence type="ECO:0000259" key="24">
    <source>
        <dbReference type="PROSITE" id="PS51327"/>
    </source>
</evidence>
<keyword evidence="13" id="KW-0460">Magnesium</keyword>
<dbReference type="Gene3D" id="3.30.160.380">
    <property type="entry name" value="Dicer dimerisation domain"/>
    <property type="match status" value="1"/>
</dbReference>
<evidence type="ECO:0000259" key="21">
    <source>
        <dbReference type="PROSITE" id="PS50142"/>
    </source>
</evidence>
<dbReference type="PROSITE" id="PS51192">
    <property type="entry name" value="HELICASE_ATP_BIND_1"/>
    <property type="match status" value="1"/>
</dbReference>
<evidence type="ECO:0000256" key="18">
    <source>
        <dbReference type="PROSITE-ProRule" id="PRU00657"/>
    </source>
</evidence>
<dbReference type="InterPro" id="IPR038248">
    <property type="entry name" value="Dicer_dimer_sf"/>
</dbReference>
<dbReference type="OrthoDB" id="6513042at2759"/>
<keyword evidence="7" id="KW-0677">Repeat</keyword>
<dbReference type="InterPro" id="IPR036085">
    <property type="entry name" value="PAZ_dom_sf"/>
</dbReference>
<evidence type="ECO:0000313" key="26">
    <source>
        <dbReference type="Proteomes" id="UP001152484"/>
    </source>
</evidence>
<comment type="subcellular location">
    <subcellularLocation>
        <location evidence="3">Nucleus</location>
    </subcellularLocation>
    <subcellularLocation>
        <location evidence="4">Plastid</location>
    </subcellularLocation>
</comment>
<dbReference type="GO" id="GO:0009536">
    <property type="term" value="C:plastid"/>
    <property type="evidence" value="ECO:0007669"/>
    <property type="project" value="UniProtKB-SubCell"/>
</dbReference>
<evidence type="ECO:0000256" key="3">
    <source>
        <dbReference type="ARBA" id="ARBA00004123"/>
    </source>
</evidence>
<dbReference type="GO" id="GO:0003723">
    <property type="term" value="F:RNA binding"/>
    <property type="evidence" value="ECO:0007669"/>
    <property type="project" value="UniProtKB-UniRule"/>
</dbReference>
<dbReference type="InterPro" id="IPR014001">
    <property type="entry name" value="Helicase_ATP-bd"/>
</dbReference>
<dbReference type="InterPro" id="IPR011545">
    <property type="entry name" value="DEAD/DEAH_box_helicase_dom"/>
</dbReference>
<dbReference type="Gene3D" id="1.10.1520.10">
    <property type="entry name" value="Ribonuclease III domain"/>
    <property type="match status" value="2"/>
</dbReference>
<dbReference type="Proteomes" id="UP001152484">
    <property type="component" value="Unassembled WGS sequence"/>
</dbReference>
<evidence type="ECO:0000256" key="7">
    <source>
        <dbReference type="ARBA" id="ARBA00022737"/>
    </source>
</evidence>
<evidence type="ECO:0000256" key="13">
    <source>
        <dbReference type="ARBA" id="ARBA00022842"/>
    </source>
</evidence>
<keyword evidence="11" id="KW-0347">Helicase</keyword>
<dbReference type="InterPro" id="IPR003100">
    <property type="entry name" value="PAZ_dom"/>
</dbReference>
<evidence type="ECO:0000256" key="19">
    <source>
        <dbReference type="SAM" id="MobiDB-lite"/>
    </source>
</evidence>
<evidence type="ECO:0000256" key="8">
    <source>
        <dbReference type="ARBA" id="ARBA00022741"/>
    </source>
</evidence>
<dbReference type="Pfam" id="PF02170">
    <property type="entry name" value="PAZ"/>
    <property type="match status" value="1"/>
</dbReference>
<evidence type="ECO:0000256" key="2">
    <source>
        <dbReference type="ARBA" id="ARBA00001946"/>
    </source>
</evidence>
<dbReference type="InterPro" id="IPR005034">
    <property type="entry name" value="Dicer_dimerisation"/>
</dbReference>
<dbReference type="GO" id="GO:0010267">
    <property type="term" value="P:ta-siRNA processing"/>
    <property type="evidence" value="ECO:0007669"/>
    <property type="project" value="UniProtKB-ARBA"/>
</dbReference>
<comment type="cofactor">
    <cofactor evidence="2">
        <name>Mg(2+)</name>
        <dbReference type="ChEBI" id="CHEBI:18420"/>
    </cofactor>
</comment>
<proteinExistence type="predicted"/>